<dbReference type="Proteomes" id="UP000317484">
    <property type="component" value="Unassembled WGS sequence"/>
</dbReference>
<dbReference type="GO" id="GO:0003677">
    <property type="term" value="F:DNA binding"/>
    <property type="evidence" value="ECO:0007669"/>
    <property type="project" value="InterPro"/>
</dbReference>
<dbReference type="Gene3D" id="1.10.10.10">
    <property type="entry name" value="Winged helix-like DNA-binding domain superfamily/Winged helix DNA-binding domain"/>
    <property type="match status" value="1"/>
</dbReference>
<dbReference type="Pfam" id="PF08281">
    <property type="entry name" value="Sigma70_r4_2"/>
    <property type="match status" value="1"/>
</dbReference>
<feature type="domain" description="RNA polymerase sigma-70 region 2" evidence="5">
    <location>
        <begin position="59"/>
        <end position="126"/>
    </location>
</feature>
<reference evidence="7 8" key="1">
    <citation type="submission" date="2017-05" db="EMBL/GenBank/DDBJ databases">
        <authorList>
            <person name="Varghese N."/>
            <person name="Submissions S."/>
        </authorList>
    </citation>
    <scope>NUCLEOTIDE SEQUENCE [LARGE SCALE GENOMIC DNA]</scope>
    <source>
        <strain evidence="7 8">DSM 46834</strain>
    </source>
</reference>
<dbReference type="NCBIfam" id="TIGR02937">
    <property type="entry name" value="sigma70-ECF"/>
    <property type="match status" value="1"/>
</dbReference>
<keyword evidence="8" id="KW-1185">Reference proteome</keyword>
<sequence>MTPFPSASGSPPAATALAVHRSADPPSDAVHLRALPSSLPTDAEVLAASLAEPEHFATLFDRHATAVHRYLGRRVGELADDLLSETFLVAFRRRADYRPEHLEVRPWLIGIATNLVHGAARAERRRYRALARVAAEPDARPDDDPHDRLDAQSLRGPLAAALAGLKAPDRDVLLLVAWADLSYEEVAAVLDVPVGTVRSRLHRARRQTRAVLDARALSDLLSDAAPEETR</sequence>
<evidence type="ECO:0000259" key="6">
    <source>
        <dbReference type="Pfam" id="PF08281"/>
    </source>
</evidence>
<dbReference type="SUPFAM" id="SSF88946">
    <property type="entry name" value="Sigma2 domain of RNA polymerase sigma factors"/>
    <property type="match status" value="1"/>
</dbReference>
<evidence type="ECO:0000256" key="4">
    <source>
        <dbReference type="ARBA" id="ARBA00023163"/>
    </source>
</evidence>
<dbReference type="Gene3D" id="1.10.1740.10">
    <property type="match status" value="1"/>
</dbReference>
<keyword evidence="3" id="KW-0731">Sigma factor</keyword>
<dbReference type="InterPro" id="IPR013324">
    <property type="entry name" value="RNA_pol_sigma_r3/r4-like"/>
</dbReference>
<evidence type="ECO:0000313" key="7">
    <source>
        <dbReference type="EMBL" id="SMO48008.1"/>
    </source>
</evidence>
<dbReference type="InterPro" id="IPR039425">
    <property type="entry name" value="RNA_pol_sigma-70-like"/>
</dbReference>
<gene>
    <name evidence="7" type="ORF">SAMN06273567_101846</name>
</gene>
<dbReference type="EMBL" id="FXTJ01000001">
    <property type="protein sequence ID" value="SMO48008.1"/>
    <property type="molecule type" value="Genomic_DNA"/>
</dbReference>
<dbReference type="CDD" id="cd06171">
    <property type="entry name" value="Sigma70_r4"/>
    <property type="match status" value="1"/>
</dbReference>
<dbReference type="PANTHER" id="PTHR43133:SF25">
    <property type="entry name" value="RNA POLYMERASE SIGMA FACTOR RFAY-RELATED"/>
    <property type="match status" value="1"/>
</dbReference>
<dbReference type="InterPro" id="IPR013325">
    <property type="entry name" value="RNA_pol_sigma_r2"/>
</dbReference>
<evidence type="ECO:0000259" key="5">
    <source>
        <dbReference type="Pfam" id="PF04542"/>
    </source>
</evidence>
<dbReference type="AlphaFoldDB" id="A0A521BLG9"/>
<evidence type="ECO:0000256" key="3">
    <source>
        <dbReference type="ARBA" id="ARBA00023082"/>
    </source>
</evidence>
<accession>A0A521BLG9</accession>
<feature type="domain" description="RNA polymerase sigma factor 70 region 4 type 2" evidence="6">
    <location>
        <begin position="158"/>
        <end position="207"/>
    </location>
</feature>
<organism evidence="7 8">
    <name type="scientific">Geodermatophilus aquaeductus</name>
    <dbReference type="NCBI Taxonomy" id="1564161"/>
    <lineage>
        <taxon>Bacteria</taxon>
        <taxon>Bacillati</taxon>
        <taxon>Actinomycetota</taxon>
        <taxon>Actinomycetes</taxon>
        <taxon>Geodermatophilales</taxon>
        <taxon>Geodermatophilaceae</taxon>
        <taxon>Geodermatophilus</taxon>
    </lineage>
</organism>
<dbReference type="InterPro" id="IPR014284">
    <property type="entry name" value="RNA_pol_sigma-70_dom"/>
</dbReference>
<dbReference type="SUPFAM" id="SSF88659">
    <property type="entry name" value="Sigma3 and sigma4 domains of RNA polymerase sigma factors"/>
    <property type="match status" value="1"/>
</dbReference>
<dbReference type="GO" id="GO:0006352">
    <property type="term" value="P:DNA-templated transcription initiation"/>
    <property type="evidence" value="ECO:0007669"/>
    <property type="project" value="InterPro"/>
</dbReference>
<dbReference type="InterPro" id="IPR013249">
    <property type="entry name" value="RNA_pol_sigma70_r4_t2"/>
</dbReference>
<protein>
    <submittedName>
        <fullName evidence="7">RNA polymerase sigma-70 factor, ECF subfamily</fullName>
    </submittedName>
</protein>
<keyword evidence="2" id="KW-0805">Transcription regulation</keyword>
<keyword evidence="4" id="KW-0804">Transcription</keyword>
<dbReference type="InterPro" id="IPR007627">
    <property type="entry name" value="RNA_pol_sigma70_r2"/>
</dbReference>
<comment type="similarity">
    <text evidence="1">Belongs to the sigma-70 factor family. ECF subfamily.</text>
</comment>
<name>A0A521BLG9_9ACTN</name>
<dbReference type="RefSeq" id="WP_246065745.1">
    <property type="nucleotide sequence ID" value="NZ_FXTJ01000001.1"/>
</dbReference>
<dbReference type="Pfam" id="PF04542">
    <property type="entry name" value="Sigma70_r2"/>
    <property type="match status" value="1"/>
</dbReference>
<evidence type="ECO:0000256" key="2">
    <source>
        <dbReference type="ARBA" id="ARBA00023015"/>
    </source>
</evidence>
<dbReference type="GO" id="GO:0016987">
    <property type="term" value="F:sigma factor activity"/>
    <property type="evidence" value="ECO:0007669"/>
    <property type="project" value="UniProtKB-KW"/>
</dbReference>
<evidence type="ECO:0000313" key="8">
    <source>
        <dbReference type="Proteomes" id="UP000317484"/>
    </source>
</evidence>
<dbReference type="InterPro" id="IPR036388">
    <property type="entry name" value="WH-like_DNA-bd_sf"/>
</dbReference>
<proteinExistence type="inferred from homology"/>
<dbReference type="PANTHER" id="PTHR43133">
    <property type="entry name" value="RNA POLYMERASE ECF-TYPE SIGMA FACTO"/>
    <property type="match status" value="1"/>
</dbReference>
<evidence type="ECO:0000256" key="1">
    <source>
        <dbReference type="ARBA" id="ARBA00010641"/>
    </source>
</evidence>